<gene>
    <name evidence="2" type="ORF">Ciccas_005194</name>
</gene>
<dbReference type="EMBL" id="JBJKFK010000588">
    <property type="protein sequence ID" value="KAL3316166.1"/>
    <property type="molecule type" value="Genomic_DNA"/>
</dbReference>
<evidence type="ECO:0000313" key="2">
    <source>
        <dbReference type="EMBL" id="KAL3316166.1"/>
    </source>
</evidence>
<name>A0ABD2QBM9_9PLAT</name>
<dbReference type="AlphaFoldDB" id="A0ABD2QBM9"/>
<proteinExistence type="predicted"/>
<organism evidence="2 3">
    <name type="scientific">Cichlidogyrus casuarinus</name>
    <dbReference type="NCBI Taxonomy" id="1844966"/>
    <lineage>
        <taxon>Eukaryota</taxon>
        <taxon>Metazoa</taxon>
        <taxon>Spiralia</taxon>
        <taxon>Lophotrochozoa</taxon>
        <taxon>Platyhelminthes</taxon>
        <taxon>Monogenea</taxon>
        <taxon>Monopisthocotylea</taxon>
        <taxon>Dactylogyridea</taxon>
        <taxon>Ancyrocephalidae</taxon>
        <taxon>Cichlidogyrus</taxon>
    </lineage>
</organism>
<accession>A0ABD2QBM9</accession>
<keyword evidence="3" id="KW-1185">Reference proteome</keyword>
<feature type="region of interest" description="Disordered" evidence="1">
    <location>
        <begin position="64"/>
        <end position="97"/>
    </location>
</feature>
<feature type="compositionally biased region" description="Acidic residues" evidence="1">
    <location>
        <begin position="77"/>
        <end position="88"/>
    </location>
</feature>
<dbReference type="Gene3D" id="1.25.40.20">
    <property type="entry name" value="Ankyrin repeat-containing domain"/>
    <property type="match status" value="1"/>
</dbReference>
<evidence type="ECO:0000313" key="3">
    <source>
        <dbReference type="Proteomes" id="UP001626550"/>
    </source>
</evidence>
<protein>
    <submittedName>
        <fullName evidence="2">Uncharacterized protein</fullName>
    </submittedName>
</protein>
<evidence type="ECO:0000256" key="1">
    <source>
        <dbReference type="SAM" id="MobiDB-lite"/>
    </source>
</evidence>
<reference evidence="2 3" key="1">
    <citation type="submission" date="2024-11" db="EMBL/GenBank/DDBJ databases">
        <title>Adaptive evolution of stress response genes in parasites aligns with host niche diversity.</title>
        <authorList>
            <person name="Hahn C."/>
            <person name="Resl P."/>
        </authorList>
    </citation>
    <scope>NUCLEOTIDE SEQUENCE [LARGE SCALE GENOMIC DNA]</scope>
    <source>
        <strain evidence="2">EGGRZ-B1_66</strain>
        <tissue evidence="2">Body</tissue>
    </source>
</reference>
<feature type="compositionally biased region" description="Polar residues" evidence="1">
    <location>
        <begin position="67"/>
        <end position="76"/>
    </location>
</feature>
<sequence length="511" mass="57969">MKKYLPIVQVVKKYLVRIIYKMALCGINVQKCDLSGQTALVLAGLPLEELSKVPGLSMFTEFDLASSGESSPSVEENSADGSDEEENEGSVTPERRCSSVQMVRETRKIEHRLRPESAFSVSKNSRKNFIPDQHLITHLLRIGSDSTIGTRDGYFMAVEKYVPRGLYRLQHFRSSIPERSKMENMAGLWPLLDLTLKDVLENKDPEIALAKLQSKLEKHKYWLRGMNRGQPSAYVFVISHLDEKTCSHHETRVHMKKFAAIVQNFLSQSEFALATMANDLECMKKHLAMGQGASKCRMTLDSHFIGFTPGKLTAQFGSRPLLVMALEHCDSLIVQLLLDYGARPDEHFSEKDFSGPVIHWVRHPQVPVDNLFTVVHHEARLKDCRDHKGRTLLIALAERLRWHNRNWPLADDSLRWFSRAVAALLDENCNIAAKSSYQTISARQISTLDENDANLKVIYQELDRMSHESGIGDLPCVKVGVLLVYASIFSIVKIIPLIRTRSSSRFWIILV</sequence>
<comment type="caution">
    <text evidence="2">The sequence shown here is derived from an EMBL/GenBank/DDBJ whole genome shotgun (WGS) entry which is preliminary data.</text>
</comment>
<dbReference type="Proteomes" id="UP001626550">
    <property type="component" value="Unassembled WGS sequence"/>
</dbReference>
<dbReference type="InterPro" id="IPR036770">
    <property type="entry name" value="Ankyrin_rpt-contain_sf"/>
</dbReference>